<name>A0A453T921_AEGTS</name>
<keyword evidence="2" id="KW-0433">Leucine-rich repeat</keyword>
<dbReference type="AlphaFoldDB" id="A0A453T921"/>
<evidence type="ECO:0000259" key="9">
    <source>
        <dbReference type="Pfam" id="PF00931"/>
    </source>
</evidence>
<dbReference type="GO" id="GO:0043531">
    <property type="term" value="F:ADP binding"/>
    <property type="evidence" value="ECO:0007669"/>
    <property type="project" value="InterPro"/>
</dbReference>
<dbReference type="Gene3D" id="1.20.5.4130">
    <property type="match status" value="1"/>
</dbReference>
<evidence type="ECO:0000256" key="2">
    <source>
        <dbReference type="ARBA" id="ARBA00022614"/>
    </source>
</evidence>
<keyword evidence="4" id="KW-0547">Nucleotide-binding</keyword>
<evidence type="ECO:0008006" key="13">
    <source>
        <dbReference type="Google" id="ProtNLM"/>
    </source>
</evidence>
<dbReference type="EnsemblPlants" id="AET7Gv21295200.9">
    <property type="protein sequence ID" value="AET7Gv21295200.9"/>
    <property type="gene ID" value="AET7Gv21295200"/>
</dbReference>
<dbReference type="GO" id="GO:0005524">
    <property type="term" value="F:ATP binding"/>
    <property type="evidence" value="ECO:0007669"/>
    <property type="project" value="UniProtKB-KW"/>
</dbReference>
<reference evidence="12" key="1">
    <citation type="journal article" date="2014" name="Science">
        <title>Ancient hybridizations among the ancestral genomes of bread wheat.</title>
        <authorList>
            <consortium name="International Wheat Genome Sequencing Consortium,"/>
            <person name="Marcussen T."/>
            <person name="Sandve S.R."/>
            <person name="Heier L."/>
            <person name="Spannagl M."/>
            <person name="Pfeifer M."/>
            <person name="Jakobsen K.S."/>
            <person name="Wulff B.B."/>
            <person name="Steuernagel B."/>
            <person name="Mayer K.F."/>
            <person name="Olsen O.A."/>
        </authorList>
    </citation>
    <scope>NUCLEOTIDE SEQUENCE [LARGE SCALE GENOMIC DNA]</scope>
    <source>
        <strain evidence="12">cv. AL8/78</strain>
    </source>
</reference>
<dbReference type="PRINTS" id="PR00364">
    <property type="entry name" value="DISEASERSIST"/>
</dbReference>
<comment type="similarity">
    <text evidence="1">Belongs to the disease resistance NB-LRR family.</text>
</comment>
<evidence type="ECO:0000313" key="12">
    <source>
        <dbReference type="Proteomes" id="UP000015105"/>
    </source>
</evidence>
<evidence type="ECO:0000256" key="4">
    <source>
        <dbReference type="ARBA" id="ARBA00022741"/>
    </source>
</evidence>
<evidence type="ECO:0000313" key="11">
    <source>
        <dbReference type="EnsemblPlants" id="AET7Gv21295200.9"/>
    </source>
</evidence>
<dbReference type="PANTHER" id="PTHR36766">
    <property type="entry name" value="PLANT BROAD-SPECTRUM MILDEW RESISTANCE PROTEIN RPW8"/>
    <property type="match status" value="1"/>
</dbReference>
<feature type="transmembrane region" description="Helical" evidence="8">
    <location>
        <begin position="521"/>
        <end position="538"/>
    </location>
</feature>
<reference evidence="11" key="5">
    <citation type="journal article" date="2021" name="G3 (Bethesda)">
        <title>Aegilops tauschii genome assembly Aet v5.0 features greater sequence contiguity and improved annotation.</title>
        <authorList>
            <person name="Wang L."/>
            <person name="Zhu T."/>
            <person name="Rodriguez J.C."/>
            <person name="Deal K.R."/>
            <person name="Dubcovsky J."/>
            <person name="McGuire P.E."/>
            <person name="Lux T."/>
            <person name="Spannagl M."/>
            <person name="Mayer K.F.X."/>
            <person name="Baldrich P."/>
            <person name="Meyers B.C."/>
            <person name="Huo N."/>
            <person name="Gu Y.Q."/>
            <person name="Zhou H."/>
            <person name="Devos K.M."/>
            <person name="Bennetzen J.L."/>
            <person name="Unver T."/>
            <person name="Budak H."/>
            <person name="Gulick P.J."/>
            <person name="Galiba G."/>
            <person name="Kalapos B."/>
            <person name="Nelson D.R."/>
            <person name="Li P."/>
            <person name="You F.M."/>
            <person name="Luo M.C."/>
            <person name="Dvorak J."/>
        </authorList>
    </citation>
    <scope>NUCLEOTIDE SEQUENCE [LARGE SCALE GENOMIC DNA]</scope>
    <source>
        <strain evidence="11">cv. AL8/78</strain>
    </source>
</reference>
<protein>
    <recommendedName>
        <fullName evidence="13">Disease resistance protein RGA3</fullName>
    </recommendedName>
</protein>
<feature type="domain" description="NB-ARC" evidence="9">
    <location>
        <begin position="230"/>
        <end position="392"/>
    </location>
</feature>
<keyword evidence="8" id="KW-1133">Transmembrane helix</keyword>
<dbReference type="InterPro" id="IPR042197">
    <property type="entry name" value="Apaf_helical"/>
</dbReference>
<feature type="region of interest" description="Disordered" evidence="7">
    <location>
        <begin position="303"/>
        <end position="324"/>
    </location>
</feature>
<dbReference type="Gramene" id="AET7Gv21295200.9">
    <property type="protein sequence ID" value="AET7Gv21295200.9"/>
    <property type="gene ID" value="AET7Gv21295200"/>
</dbReference>
<organism evidence="11 12">
    <name type="scientific">Aegilops tauschii subsp. strangulata</name>
    <name type="common">Goatgrass</name>
    <dbReference type="NCBI Taxonomy" id="200361"/>
    <lineage>
        <taxon>Eukaryota</taxon>
        <taxon>Viridiplantae</taxon>
        <taxon>Streptophyta</taxon>
        <taxon>Embryophyta</taxon>
        <taxon>Tracheophyta</taxon>
        <taxon>Spermatophyta</taxon>
        <taxon>Magnoliopsida</taxon>
        <taxon>Liliopsida</taxon>
        <taxon>Poales</taxon>
        <taxon>Poaceae</taxon>
        <taxon>BOP clade</taxon>
        <taxon>Pooideae</taxon>
        <taxon>Triticodae</taxon>
        <taxon>Triticeae</taxon>
        <taxon>Triticinae</taxon>
        <taxon>Aegilops</taxon>
    </lineage>
</organism>
<feature type="domain" description="Disease resistance N-terminal" evidence="10">
    <location>
        <begin position="60"/>
        <end position="144"/>
    </location>
</feature>
<dbReference type="GO" id="GO:0006952">
    <property type="term" value="P:defense response"/>
    <property type="evidence" value="ECO:0007669"/>
    <property type="project" value="UniProtKB-KW"/>
</dbReference>
<dbReference type="Proteomes" id="UP000015105">
    <property type="component" value="Chromosome 7D"/>
</dbReference>
<dbReference type="InterPro" id="IPR027417">
    <property type="entry name" value="P-loop_NTPase"/>
</dbReference>
<evidence type="ECO:0000256" key="3">
    <source>
        <dbReference type="ARBA" id="ARBA00022737"/>
    </source>
</evidence>
<feature type="transmembrane region" description="Helical" evidence="8">
    <location>
        <begin position="499"/>
        <end position="515"/>
    </location>
</feature>
<keyword evidence="8" id="KW-0472">Membrane</keyword>
<dbReference type="SUPFAM" id="SSF52540">
    <property type="entry name" value="P-loop containing nucleoside triphosphate hydrolases"/>
    <property type="match status" value="1"/>
</dbReference>
<dbReference type="Pfam" id="PF00931">
    <property type="entry name" value="NB-ARC"/>
    <property type="match status" value="1"/>
</dbReference>
<dbReference type="InterPro" id="IPR002182">
    <property type="entry name" value="NB-ARC"/>
</dbReference>
<reference evidence="11" key="3">
    <citation type="journal article" date="2017" name="Nature">
        <title>Genome sequence of the progenitor of the wheat D genome Aegilops tauschii.</title>
        <authorList>
            <person name="Luo M.C."/>
            <person name="Gu Y.Q."/>
            <person name="Puiu D."/>
            <person name="Wang H."/>
            <person name="Twardziok S.O."/>
            <person name="Deal K.R."/>
            <person name="Huo N."/>
            <person name="Zhu T."/>
            <person name="Wang L."/>
            <person name="Wang Y."/>
            <person name="McGuire P.E."/>
            <person name="Liu S."/>
            <person name="Long H."/>
            <person name="Ramasamy R.K."/>
            <person name="Rodriguez J.C."/>
            <person name="Van S.L."/>
            <person name="Yuan L."/>
            <person name="Wang Z."/>
            <person name="Xia Z."/>
            <person name="Xiao L."/>
            <person name="Anderson O.D."/>
            <person name="Ouyang S."/>
            <person name="Liang Y."/>
            <person name="Zimin A.V."/>
            <person name="Pertea G."/>
            <person name="Qi P."/>
            <person name="Bennetzen J.L."/>
            <person name="Dai X."/>
            <person name="Dawson M.W."/>
            <person name="Muller H.G."/>
            <person name="Kugler K."/>
            <person name="Rivarola-Duarte L."/>
            <person name="Spannagl M."/>
            <person name="Mayer K.F.X."/>
            <person name="Lu F.H."/>
            <person name="Bevan M.W."/>
            <person name="Leroy P."/>
            <person name="Li P."/>
            <person name="You F.M."/>
            <person name="Sun Q."/>
            <person name="Liu Z."/>
            <person name="Lyons E."/>
            <person name="Wicker T."/>
            <person name="Salzberg S.L."/>
            <person name="Devos K.M."/>
            <person name="Dvorak J."/>
        </authorList>
    </citation>
    <scope>NUCLEOTIDE SEQUENCE [LARGE SCALE GENOMIC DNA]</scope>
    <source>
        <strain evidence="11">cv. AL8/78</strain>
    </source>
</reference>
<evidence type="ECO:0000259" key="10">
    <source>
        <dbReference type="Pfam" id="PF18052"/>
    </source>
</evidence>
<reference evidence="12" key="2">
    <citation type="journal article" date="2017" name="Nat. Plants">
        <title>The Aegilops tauschii genome reveals multiple impacts of transposons.</title>
        <authorList>
            <person name="Zhao G."/>
            <person name="Zou C."/>
            <person name="Li K."/>
            <person name="Wang K."/>
            <person name="Li T."/>
            <person name="Gao L."/>
            <person name="Zhang X."/>
            <person name="Wang H."/>
            <person name="Yang Z."/>
            <person name="Liu X."/>
            <person name="Jiang W."/>
            <person name="Mao L."/>
            <person name="Kong X."/>
            <person name="Jiao Y."/>
            <person name="Jia J."/>
        </authorList>
    </citation>
    <scope>NUCLEOTIDE SEQUENCE [LARGE SCALE GENOMIC DNA]</scope>
    <source>
        <strain evidence="12">cv. AL8/78</strain>
    </source>
</reference>
<keyword evidence="3" id="KW-0677">Repeat</keyword>
<proteinExistence type="inferred from homology"/>
<sequence length="556" mass="62554">MVRLRAVCSSISPHKQASKHIICSNHYCLPQPALLCVLASPHLGVPMAELVATMVVGPLLSILKDKVSSSLLDQYKVMKGMEEQHEILMRKPPAILDIIADAEQAASHREGAAAWLQAIKKVAYQANEVFDEFKYEALRRKAKKEGHYKELGFDVVKLFPTHNRFVFCNRMGRKLRKIVQAIEVLVTEMNAFGFKYQQQPPVSSPLRRTDHASSDPEEIKKLINGSRANDKREIVSRLVGQANNEALTVIPIVGMGGLGKTTFAQVIYNVPEIQKHFNLMLWVCISDNFDVDSLATRIVEAASPEKKDDGTKETAPKKKKTPLDKLQDGGMGSVVYKWKQLKARLQHGGMGSVVLTTTRDGGVAEIMRTVEAYNLRALKHQYIREIIETTAFSHFKKEEERSAELVNMVDKIVGRCSGSPLAATALGSILSTKTSKEEWETVLSRSSICTEENGILPILKLICTEENGILPILKLICTEENGIFPFSVFFLVHRTFQRVFTFLSTGFLFCFLPLLNFSRFLVSFLFFVMFLIFFLLPTSHNIRVLLTRVIHNHFTN</sequence>
<dbReference type="Gene3D" id="3.40.50.300">
    <property type="entry name" value="P-loop containing nucleotide triphosphate hydrolases"/>
    <property type="match status" value="1"/>
</dbReference>
<keyword evidence="5" id="KW-0611">Plant defense</keyword>
<keyword evidence="8" id="KW-0812">Transmembrane</keyword>
<dbReference type="PANTHER" id="PTHR36766:SF55">
    <property type="entry name" value="OS11G0492900 PROTEIN"/>
    <property type="match status" value="1"/>
</dbReference>
<keyword evidence="12" id="KW-1185">Reference proteome</keyword>
<evidence type="ECO:0000256" key="5">
    <source>
        <dbReference type="ARBA" id="ARBA00022821"/>
    </source>
</evidence>
<evidence type="ECO:0000256" key="7">
    <source>
        <dbReference type="SAM" id="MobiDB-lite"/>
    </source>
</evidence>
<evidence type="ECO:0000256" key="1">
    <source>
        <dbReference type="ARBA" id="ARBA00008894"/>
    </source>
</evidence>
<keyword evidence="6" id="KW-0067">ATP-binding</keyword>
<evidence type="ECO:0000256" key="6">
    <source>
        <dbReference type="ARBA" id="ARBA00022840"/>
    </source>
</evidence>
<reference evidence="11" key="4">
    <citation type="submission" date="2019-03" db="UniProtKB">
        <authorList>
            <consortium name="EnsemblPlants"/>
        </authorList>
    </citation>
    <scope>IDENTIFICATION</scope>
</reference>
<dbReference type="Gene3D" id="1.10.8.430">
    <property type="entry name" value="Helical domain of apoptotic protease-activating factors"/>
    <property type="match status" value="1"/>
</dbReference>
<dbReference type="InterPro" id="IPR041118">
    <property type="entry name" value="Rx_N"/>
</dbReference>
<evidence type="ECO:0000256" key="8">
    <source>
        <dbReference type="SAM" id="Phobius"/>
    </source>
</evidence>
<accession>A0A453T921</accession>
<dbReference type="Pfam" id="PF18052">
    <property type="entry name" value="Rx_N"/>
    <property type="match status" value="1"/>
</dbReference>